<gene>
    <name evidence="2" type="ORF">BJ875DRAFT_421741</name>
</gene>
<dbReference type="InterPro" id="IPR012942">
    <property type="entry name" value="SRR1-like"/>
</dbReference>
<evidence type="ECO:0000313" key="3">
    <source>
        <dbReference type="Proteomes" id="UP000824998"/>
    </source>
</evidence>
<reference evidence="2" key="1">
    <citation type="journal article" date="2021" name="IMA Fungus">
        <title>Genomic characterization of three marine fungi, including Emericellopsis atlantica sp. nov. with signatures of a generalist lifestyle and marine biomass degradation.</title>
        <authorList>
            <person name="Hagestad O.C."/>
            <person name="Hou L."/>
            <person name="Andersen J.H."/>
            <person name="Hansen E.H."/>
            <person name="Altermark B."/>
            <person name="Li C."/>
            <person name="Kuhnert E."/>
            <person name="Cox R.J."/>
            <person name="Crous P.W."/>
            <person name="Spatafora J.W."/>
            <person name="Lail K."/>
            <person name="Amirebrahimi M."/>
            <person name="Lipzen A."/>
            <person name="Pangilinan J."/>
            <person name="Andreopoulos W."/>
            <person name="Hayes R.D."/>
            <person name="Ng V."/>
            <person name="Grigoriev I.V."/>
            <person name="Jackson S.A."/>
            <person name="Sutton T.D.S."/>
            <person name="Dobson A.D.W."/>
            <person name="Rama T."/>
        </authorList>
    </citation>
    <scope>NUCLEOTIDE SEQUENCE</scope>
    <source>
        <strain evidence="2">TRa018bII</strain>
    </source>
</reference>
<organism evidence="2 3">
    <name type="scientific">Amylocarpus encephaloides</name>
    <dbReference type="NCBI Taxonomy" id="45428"/>
    <lineage>
        <taxon>Eukaryota</taxon>
        <taxon>Fungi</taxon>
        <taxon>Dikarya</taxon>
        <taxon>Ascomycota</taxon>
        <taxon>Pezizomycotina</taxon>
        <taxon>Leotiomycetes</taxon>
        <taxon>Helotiales</taxon>
        <taxon>Helotiales incertae sedis</taxon>
        <taxon>Amylocarpus</taxon>
    </lineage>
</organism>
<dbReference type="OrthoDB" id="3564968at2759"/>
<protein>
    <recommendedName>
        <fullName evidence="1">SRR1-like domain-containing protein</fullName>
    </recommendedName>
</protein>
<dbReference type="PANTHER" id="PTHR42080:SF1">
    <property type="entry name" value="SRR1-LIKE DOMAIN-CONTAINING PROTEIN"/>
    <property type="match status" value="1"/>
</dbReference>
<dbReference type="Proteomes" id="UP000824998">
    <property type="component" value="Unassembled WGS sequence"/>
</dbReference>
<dbReference type="PANTHER" id="PTHR42080">
    <property type="entry name" value="SRR1 DOMAIN-CONTAINING PROTEIN"/>
    <property type="match status" value="1"/>
</dbReference>
<dbReference type="Pfam" id="PF07985">
    <property type="entry name" value="SRR1"/>
    <property type="match status" value="1"/>
</dbReference>
<keyword evidence="3" id="KW-1185">Reference proteome</keyword>
<sequence length="173" mass="19101">MNKSDYVITNIVAFGVGSIHSIFGDGEDGEWINQYQESSAGQLAAILTLSEVLGEPGKPLPCVIQEPAYSSVEKVWLKSLGFEVVDDPDTFARVNLESLVFAVNTIMEIGWWLSRGTAPAAIISLDWCNRSCTITWPDDDSFPVRTPDSLIFSNPAPWANWLSIHFGFLVEEC</sequence>
<dbReference type="EMBL" id="MU251428">
    <property type="protein sequence ID" value="KAG9235608.1"/>
    <property type="molecule type" value="Genomic_DNA"/>
</dbReference>
<feature type="domain" description="SRR1-like" evidence="1">
    <location>
        <begin position="7"/>
        <end position="104"/>
    </location>
</feature>
<comment type="caution">
    <text evidence="2">The sequence shown here is derived from an EMBL/GenBank/DDBJ whole genome shotgun (WGS) entry which is preliminary data.</text>
</comment>
<proteinExistence type="predicted"/>
<evidence type="ECO:0000313" key="2">
    <source>
        <dbReference type="EMBL" id="KAG9235608.1"/>
    </source>
</evidence>
<dbReference type="AlphaFoldDB" id="A0A9P7YM89"/>
<accession>A0A9P7YM89</accession>
<name>A0A9P7YM89_9HELO</name>
<evidence type="ECO:0000259" key="1">
    <source>
        <dbReference type="Pfam" id="PF07985"/>
    </source>
</evidence>